<dbReference type="AlphaFoldDB" id="A0A7I8BF03"/>
<dbReference type="EMBL" id="AP023174">
    <property type="protein sequence ID" value="BCF87097.1"/>
    <property type="molecule type" value="Genomic_DNA"/>
</dbReference>
<name>A0A7I8BF03_9BURK</name>
<accession>A0A7I8BF03</accession>
<reference evidence="1 2" key="1">
    <citation type="journal article" date="2020" name="Genes (Basel)">
        <title>Genomic Comparison of Insect Gut Symbionts from Divergent Burkholderia Subclades.</title>
        <authorList>
            <person name="Takeshita K."/>
            <person name="Kikuchi Y."/>
        </authorList>
    </citation>
    <scope>NUCLEOTIDE SEQUENCE [LARGE SCALE GENOMIC DNA]</scope>
    <source>
        <strain evidence="1 2">PGU16</strain>
    </source>
</reference>
<proteinExistence type="predicted"/>
<protein>
    <submittedName>
        <fullName evidence="1">Uncharacterized protein</fullName>
    </submittedName>
</protein>
<evidence type="ECO:0000313" key="2">
    <source>
        <dbReference type="Proteomes" id="UP000510888"/>
    </source>
</evidence>
<organism evidence="1 2">
    <name type="scientific">Paraburkholderia largidicola</name>
    <dbReference type="NCBI Taxonomy" id="3014751"/>
    <lineage>
        <taxon>Bacteria</taxon>
        <taxon>Pseudomonadati</taxon>
        <taxon>Pseudomonadota</taxon>
        <taxon>Betaproteobacteria</taxon>
        <taxon>Burkholderiales</taxon>
        <taxon>Burkholderiaceae</taxon>
        <taxon>Paraburkholderia</taxon>
    </lineage>
</organism>
<evidence type="ECO:0000313" key="1">
    <source>
        <dbReference type="EMBL" id="BCF87097.1"/>
    </source>
</evidence>
<keyword evidence="2" id="KW-1185">Reference proteome</keyword>
<dbReference type="KEGG" id="plad:PPGU16_01640"/>
<gene>
    <name evidence="1" type="ORF">PPGU16_01640</name>
</gene>
<sequence length="244" mass="27373">MPTLLEQAQLTRTGLDQVIRTNQLRSHLSAIQNRSAEWSRRKEKRAELHVKSGYLAPPASKLAELASADEATRALCAEARERLSKSDGVDALSRDEFWIRLLAQADKANSLSSDAIRASWRALIRDLGEPEASSALLAREPETPGNKQALARYREVYTLYASLKSAAMPPDTRSADALRQHVEELRKIVSTLTPTPQSVKLFFKAMEADGAALDLLTEEVLIWLRQYDDTSRFVIRTRTVGTWR</sequence>
<dbReference type="Proteomes" id="UP000510888">
    <property type="component" value="Chromosome 1"/>
</dbReference>